<name>A0ABD0JK41_9CAEN</name>
<dbReference type="InterPro" id="IPR001304">
    <property type="entry name" value="C-type_lectin-like"/>
</dbReference>
<comment type="caution">
    <text evidence="3">The sequence shown here is derived from an EMBL/GenBank/DDBJ whole genome shotgun (WGS) entry which is preliminary data.</text>
</comment>
<proteinExistence type="predicted"/>
<protein>
    <recommendedName>
        <fullName evidence="2">C-type lectin domain-containing protein</fullName>
    </recommendedName>
</protein>
<dbReference type="InterPro" id="IPR016186">
    <property type="entry name" value="C-type_lectin-like/link_sf"/>
</dbReference>
<dbReference type="InterPro" id="IPR016187">
    <property type="entry name" value="CTDL_fold"/>
</dbReference>
<dbReference type="PANTHER" id="PTHR22803">
    <property type="entry name" value="MANNOSE, PHOSPHOLIPASE, LECTIN RECEPTOR RELATED"/>
    <property type="match status" value="1"/>
</dbReference>
<dbReference type="InterPro" id="IPR050111">
    <property type="entry name" value="C-type_lectin/snaclec_domain"/>
</dbReference>
<evidence type="ECO:0000256" key="1">
    <source>
        <dbReference type="SAM" id="SignalP"/>
    </source>
</evidence>
<evidence type="ECO:0000313" key="3">
    <source>
        <dbReference type="EMBL" id="KAK7475287.1"/>
    </source>
</evidence>
<dbReference type="SUPFAM" id="SSF56436">
    <property type="entry name" value="C-type lectin-like"/>
    <property type="match status" value="1"/>
</dbReference>
<feature type="chain" id="PRO_5044764101" description="C-type lectin domain-containing protein" evidence="1">
    <location>
        <begin position="21"/>
        <end position="150"/>
    </location>
</feature>
<gene>
    <name evidence="3" type="ORF">BaRGS_00033434</name>
</gene>
<dbReference type="Proteomes" id="UP001519460">
    <property type="component" value="Unassembled WGS sequence"/>
</dbReference>
<reference evidence="3 4" key="1">
    <citation type="journal article" date="2023" name="Sci. Data">
        <title>Genome assembly of the Korean intertidal mud-creeper Batillaria attramentaria.</title>
        <authorList>
            <person name="Patra A.K."/>
            <person name="Ho P.T."/>
            <person name="Jun S."/>
            <person name="Lee S.J."/>
            <person name="Kim Y."/>
            <person name="Won Y.J."/>
        </authorList>
    </citation>
    <scope>NUCLEOTIDE SEQUENCE [LARGE SCALE GENOMIC DNA]</scope>
    <source>
        <strain evidence="3">Wonlab-2016</strain>
    </source>
</reference>
<accession>A0ABD0JK41</accession>
<feature type="domain" description="C-type lectin" evidence="2">
    <location>
        <begin position="29"/>
        <end position="148"/>
    </location>
</feature>
<keyword evidence="1" id="KW-0732">Signal</keyword>
<keyword evidence="4" id="KW-1185">Reference proteome</keyword>
<dbReference type="EMBL" id="JACVVK020000410">
    <property type="protein sequence ID" value="KAK7475287.1"/>
    <property type="molecule type" value="Genomic_DNA"/>
</dbReference>
<organism evidence="3 4">
    <name type="scientific">Batillaria attramentaria</name>
    <dbReference type="NCBI Taxonomy" id="370345"/>
    <lineage>
        <taxon>Eukaryota</taxon>
        <taxon>Metazoa</taxon>
        <taxon>Spiralia</taxon>
        <taxon>Lophotrochozoa</taxon>
        <taxon>Mollusca</taxon>
        <taxon>Gastropoda</taxon>
        <taxon>Caenogastropoda</taxon>
        <taxon>Sorbeoconcha</taxon>
        <taxon>Cerithioidea</taxon>
        <taxon>Batillariidae</taxon>
        <taxon>Batillaria</taxon>
    </lineage>
</organism>
<dbReference type="AlphaFoldDB" id="A0ABD0JK41"/>
<dbReference type="SMART" id="SM00034">
    <property type="entry name" value="CLECT"/>
    <property type="match status" value="1"/>
</dbReference>
<dbReference type="PROSITE" id="PS50041">
    <property type="entry name" value="C_TYPE_LECTIN_2"/>
    <property type="match status" value="1"/>
</dbReference>
<dbReference type="Pfam" id="PF00059">
    <property type="entry name" value="Lectin_C"/>
    <property type="match status" value="1"/>
</dbReference>
<feature type="signal peptide" evidence="1">
    <location>
        <begin position="1"/>
        <end position="20"/>
    </location>
</feature>
<evidence type="ECO:0000259" key="2">
    <source>
        <dbReference type="PROSITE" id="PS50041"/>
    </source>
</evidence>
<evidence type="ECO:0000313" key="4">
    <source>
        <dbReference type="Proteomes" id="UP001519460"/>
    </source>
</evidence>
<dbReference type="CDD" id="cd00037">
    <property type="entry name" value="CLECT"/>
    <property type="match status" value="1"/>
</dbReference>
<sequence length="150" mass="17176">MLYREFACILVFPIWSVVDAQCMDGWVRYENSCYGIGDETVTWGGAQEMCQLFDSSLAEVESSDENGFLKEIARNHSYAAVWLGGTDVFSEGRWIWVGSRKLIESGFSDWYPGEPNAQNGEDCLQLYRNEHYQWNDNACESTAVFFCETQ</sequence>
<dbReference type="Gene3D" id="3.10.100.10">
    <property type="entry name" value="Mannose-Binding Protein A, subunit A"/>
    <property type="match status" value="1"/>
</dbReference>